<dbReference type="STRING" id="418459.E3KQ76"/>
<dbReference type="eggNOG" id="ENOG502SBYH">
    <property type="taxonomic scope" value="Eukaryota"/>
</dbReference>
<accession>E3KQ76</accession>
<dbReference type="Proteomes" id="UP000008783">
    <property type="component" value="Unassembled WGS sequence"/>
</dbReference>
<dbReference type="VEuPathDB" id="FungiDB:PGTG_12407"/>
<dbReference type="OrthoDB" id="2246127at2759"/>
<dbReference type="HOGENOM" id="CLU_004591_1_1_1"/>
<dbReference type="RefSeq" id="XP_003330870.2">
    <property type="nucleotide sequence ID" value="XM_003330822.2"/>
</dbReference>
<sequence length="813" mass="92130">MSIFKTPTYRLSLANIIAQEVANPFVSPVIEYFPQEADGRGVYKLSQSKKWLEGFEPTSRAPMCRNNGRDWFLFEPVQLNTDEIVVPVFPSDVEFASDNLETVKVSDFEYDCLEVIGTNGRLLSTQCRNSIFGLGNQVTTWHHLPNPWRKKENGWNKHISYYFTLSGLPPTWTNQNYNCHYLSTSNEAGAMELAGPIVSDLKAMAAEGYPAYDCTINEEVLVVSTILSFLGDSPMHAEITSTPIPGNSLHPCRACPLSSVSVKAKATLDYVKRFLMIGPSGSWVRLNKLSWQKIKTRCYETWVMAQKPRTKTKVGEQVTKHGIKDIINTEIIDKRYEILEAKESASDSDKAFLEMLKKRNQEEIDELFNPLFQVPGFDGCQDTPVEVLHVFLLGVVKYLVRHFMRRLDGDDRYLVAARYRSFDIDGLNAAPFVLFEYMDDTERELWSALCKLAPLIFQTRIDNMAMFQLQLNHHIRQFLYLLIKRTAQWVNKPKVHMLLHLAESILRFGPACLFATEKFEGYNSVLRNASVHSNRHSPGQDIGNTFVDYHNLRHLTSGGRFFDKKRKEYCAAGPSVSEVFNNTSVQRSMGFNPMIIGESMGAFPRVRRSRVPQGAKVQVLPELQSHLRNYSITQISEVDWYIKHVIRGGSFVVFRSPGESSNLGRVDHLWKGTQGSRVGLYLCVTRFELGKVDQFYRMRQVAQTQERLFISVNHNCHRGGCRINDTIEARLERQATGQFVAEVAHANSDNYVVNLAALSSNTAHHNYSDLPLEPLEGHQQLSGLHEGLARWRDAGGATGPPGPIFAIDPMLGI</sequence>
<dbReference type="GeneID" id="10540466"/>
<keyword evidence="2" id="KW-1185">Reference proteome</keyword>
<dbReference type="PANTHER" id="PTHR31912">
    <property type="entry name" value="IP13529P"/>
    <property type="match status" value="1"/>
</dbReference>
<dbReference type="AlphaFoldDB" id="E3KQ76"/>
<proteinExistence type="predicted"/>
<evidence type="ECO:0000313" key="1">
    <source>
        <dbReference type="EMBL" id="EFP86451.2"/>
    </source>
</evidence>
<gene>
    <name evidence="1" type="ORF">PGTG_12407</name>
</gene>
<dbReference type="PANTHER" id="PTHR31912:SF34">
    <property type="entry name" value="NOTOCHORD-RELATED PROTEIN"/>
    <property type="match status" value="1"/>
</dbReference>
<dbReference type="KEGG" id="pgr:PGTG_12407"/>
<organism evidence="1 2">
    <name type="scientific">Puccinia graminis f. sp. tritici (strain CRL 75-36-700-3 / race SCCL)</name>
    <name type="common">Black stem rust fungus</name>
    <dbReference type="NCBI Taxonomy" id="418459"/>
    <lineage>
        <taxon>Eukaryota</taxon>
        <taxon>Fungi</taxon>
        <taxon>Dikarya</taxon>
        <taxon>Basidiomycota</taxon>
        <taxon>Pucciniomycotina</taxon>
        <taxon>Pucciniomycetes</taxon>
        <taxon>Pucciniales</taxon>
        <taxon>Pucciniaceae</taxon>
        <taxon>Puccinia</taxon>
    </lineage>
</organism>
<protein>
    <submittedName>
        <fullName evidence="1">Uncharacterized protein</fullName>
    </submittedName>
</protein>
<reference evidence="2" key="2">
    <citation type="journal article" date="2011" name="Proc. Natl. Acad. Sci. U.S.A.">
        <title>Obligate biotrophy features unraveled by the genomic analysis of rust fungi.</title>
        <authorList>
            <person name="Duplessis S."/>
            <person name="Cuomo C.A."/>
            <person name="Lin Y.-C."/>
            <person name="Aerts A."/>
            <person name="Tisserant E."/>
            <person name="Veneault-Fourrey C."/>
            <person name="Joly D.L."/>
            <person name="Hacquard S."/>
            <person name="Amselem J."/>
            <person name="Cantarel B.L."/>
            <person name="Chiu R."/>
            <person name="Coutinho P.M."/>
            <person name="Feau N."/>
            <person name="Field M."/>
            <person name="Frey P."/>
            <person name="Gelhaye E."/>
            <person name="Goldberg J."/>
            <person name="Grabherr M.G."/>
            <person name="Kodira C.D."/>
            <person name="Kohler A."/>
            <person name="Kuees U."/>
            <person name="Lindquist E.A."/>
            <person name="Lucas S.M."/>
            <person name="Mago R."/>
            <person name="Mauceli E."/>
            <person name="Morin E."/>
            <person name="Murat C."/>
            <person name="Pangilinan J.L."/>
            <person name="Park R."/>
            <person name="Pearson M."/>
            <person name="Quesneville H."/>
            <person name="Rouhier N."/>
            <person name="Sakthikumar S."/>
            <person name="Salamov A.A."/>
            <person name="Schmutz J."/>
            <person name="Selles B."/>
            <person name="Shapiro H."/>
            <person name="Tanguay P."/>
            <person name="Tuskan G.A."/>
            <person name="Henrissat B."/>
            <person name="Van de Peer Y."/>
            <person name="Rouze P."/>
            <person name="Ellis J.G."/>
            <person name="Dodds P.N."/>
            <person name="Schein J.E."/>
            <person name="Zhong S."/>
            <person name="Hamelin R.C."/>
            <person name="Grigoriev I.V."/>
            <person name="Szabo L.J."/>
            <person name="Martin F."/>
        </authorList>
    </citation>
    <scope>NUCLEOTIDE SEQUENCE [LARGE SCALE GENOMIC DNA]</scope>
    <source>
        <strain evidence="2">CRL 75-36-700-3 / race SCCL</strain>
    </source>
</reference>
<name>E3KQ76_PUCGT</name>
<dbReference type="EMBL" id="DS178300">
    <property type="protein sequence ID" value="EFP86451.2"/>
    <property type="molecule type" value="Genomic_DNA"/>
</dbReference>
<reference key="1">
    <citation type="submission" date="2007-01" db="EMBL/GenBank/DDBJ databases">
        <title>The Genome Sequence of Puccinia graminis f. sp. tritici Strain CRL 75-36-700-3.</title>
        <authorList>
            <consortium name="The Broad Institute Genome Sequencing Platform"/>
            <person name="Birren B."/>
            <person name="Lander E."/>
            <person name="Galagan J."/>
            <person name="Nusbaum C."/>
            <person name="Devon K."/>
            <person name="Cuomo C."/>
            <person name="Jaffe D."/>
            <person name="Butler J."/>
            <person name="Alvarez P."/>
            <person name="Gnerre S."/>
            <person name="Grabherr M."/>
            <person name="Mauceli E."/>
            <person name="Brockman W."/>
            <person name="Young S."/>
            <person name="LaButti K."/>
            <person name="Sykes S."/>
            <person name="DeCaprio D."/>
            <person name="Crawford M."/>
            <person name="Koehrsen M."/>
            <person name="Engels R."/>
            <person name="Montgomery P."/>
            <person name="Pearson M."/>
            <person name="Howarth C."/>
            <person name="Larson L."/>
            <person name="White J."/>
            <person name="Zeng Q."/>
            <person name="Kodira C."/>
            <person name="Yandava C."/>
            <person name="Alvarado L."/>
            <person name="O'Leary S."/>
            <person name="Szabo L."/>
            <person name="Dean R."/>
            <person name="Schein J."/>
        </authorList>
    </citation>
    <scope>NUCLEOTIDE SEQUENCE</scope>
    <source>
        <strain>CRL 75-36-700-3</strain>
    </source>
</reference>
<dbReference type="InParanoid" id="E3KQ76"/>
<evidence type="ECO:0000313" key="2">
    <source>
        <dbReference type="Proteomes" id="UP000008783"/>
    </source>
</evidence>